<dbReference type="Gene3D" id="3.20.20.210">
    <property type="match status" value="1"/>
</dbReference>
<evidence type="ECO:0000256" key="1">
    <source>
        <dbReference type="ARBA" id="ARBA00022737"/>
    </source>
</evidence>
<evidence type="ECO:0000259" key="3">
    <source>
        <dbReference type="Pfam" id="PF08267"/>
    </source>
</evidence>
<dbReference type="GO" id="GO:0003871">
    <property type="term" value="F:5-methyltetrahydropteroyltriglutamate-homocysteine S-methyltransferase activity"/>
    <property type="evidence" value="ECO:0007669"/>
    <property type="project" value="InterPro"/>
</dbReference>
<dbReference type="Proteomes" id="UP000007814">
    <property type="component" value="Unassembled WGS sequence"/>
</dbReference>
<dbReference type="AlphaFoldDB" id="J2ZQY5"/>
<dbReference type="GO" id="GO:0008652">
    <property type="term" value="P:amino acid biosynthetic process"/>
    <property type="evidence" value="ECO:0007669"/>
    <property type="project" value="InterPro"/>
</dbReference>
<dbReference type="EMBL" id="ALJK01000107">
    <property type="protein sequence ID" value="EJN84960.1"/>
    <property type="molecule type" value="Genomic_DNA"/>
</dbReference>
<accession>J2ZQY5</accession>
<feature type="region of interest" description="Disordered" evidence="2">
    <location>
        <begin position="1"/>
        <end position="26"/>
    </location>
</feature>
<evidence type="ECO:0000256" key="2">
    <source>
        <dbReference type="SAM" id="MobiDB-lite"/>
    </source>
</evidence>
<evidence type="ECO:0000313" key="4">
    <source>
        <dbReference type="EMBL" id="EJN84960.1"/>
    </source>
</evidence>
<sequence>MSATPESAPIASPAEIAVTESQVPSTPLPGATILGYPRIGRDRELKRAVESFWKGNLNADELRH</sequence>
<proteinExistence type="predicted"/>
<dbReference type="RefSeq" id="WP_003782305.1">
    <property type="nucleotide sequence ID" value="NZ_ALJK01000107.1"/>
</dbReference>
<comment type="caution">
    <text evidence="4">The sequence shown here is derived from an EMBL/GenBank/DDBJ whole genome shotgun (WGS) entry which is preliminary data.</text>
</comment>
<dbReference type="GO" id="GO:0008270">
    <property type="term" value="F:zinc ion binding"/>
    <property type="evidence" value="ECO:0007669"/>
    <property type="project" value="InterPro"/>
</dbReference>
<dbReference type="InterPro" id="IPR013215">
    <property type="entry name" value="Cbl-indep_Met_Synth_N"/>
</dbReference>
<reference evidence="4 5" key="1">
    <citation type="submission" date="2012-07" db="EMBL/GenBank/DDBJ databases">
        <authorList>
            <person name="Durkin A.S."/>
            <person name="McCorrison J."/>
            <person name="Torralba M."/>
            <person name="Gillis M."/>
            <person name="Methe B."/>
            <person name="Sutton G."/>
            <person name="Nelson K.E."/>
        </authorList>
    </citation>
    <scope>NUCLEOTIDE SEQUENCE [LARGE SCALE GENOMIC DNA]</scope>
    <source>
        <strain evidence="5">ATCC 12104 / DSM 43013 / CCUG 2238 / JCM 8349 / NCTC 10301 / Howell 279</strain>
    </source>
</reference>
<organism evidence="4 5">
    <name type="scientific">Actinomyces naeslundii (strain ATCC 12104 / DSM 43013 / CCUG 2238 / JCM 8349 / NCTC 10301 / Howell 279)</name>
    <dbReference type="NCBI Taxonomy" id="1115803"/>
    <lineage>
        <taxon>Bacteria</taxon>
        <taxon>Bacillati</taxon>
        <taxon>Actinomycetota</taxon>
        <taxon>Actinomycetes</taxon>
        <taxon>Actinomycetales</taxon>
        <taxon>Actinomycetaceae</taxon>
        <taxon>Actinomyces</taxon>
    </lineage>
</organism>
<dbReference type="eggNOG" id="COG0620">
    <property type="taxonomic scope" value="Bacteria"/>
</dbReference>
<gene>
    <name evidence="4" type="ORF">HMPREF1129_1700</name>
</gene>
<protein>
    <submittedName>
        <fullName evidence="4">Cobalamin-independent synthase, N-terminal domain protein</fullName>
    </submittedName>
</protein>
<feature type="non-terminal residue" evidence="4">
    <location>
        <position position="64"/>
    </location>
</feature>
<dbReference type="Pfam" id="PF08267">
    <property type="entry name" value="Meth_synt_1"/>
    <property type="match status" value="1"/>
</dbReference>
<dbReference type="SUPFAM" id="SSF51726">
    <property type="entry name" value="UROD/MetE-like"/>
    <property type="match status" value="1"/>
</dbReference>
<keyword evidence="1" id="KW-0677">Repeat</keyword>
<dbReference type="InterPro" id="IPR038071">
    <property type="entry name" value="UROD/MetE-like_sf"/>
</dbReference>
<name>J2ZQY5_ACTNH</name>
<feature type="domain" description="Cobalamin-independent methionine synthase MetE N-terminal" evidence="3">
    <location>
        <begin position="32"/>
        <end position="63"/>
    </location>
</feature>
<evidence type="ECO:0000313" key="5">
    <source>
        <dbReference type="Proteomes" id="UP000007814"/>
    </source>
</evidence>